<dbReference type="PROSITE" id="PS50011">
    <property type="entry name" value="PROTEIN_KINASE_DOM"/>
    <property type="match status" value="1"/>
</dbReference>
<keyword evidence="3" id="KW-0812">Transmembrane</keyword>
<dbReference type="PANTHER" id="PTHR27009">
    <property type="entry name" value="RUST RESISTANCE KINASE LR10-RELATED"/>
    <property type="match status" value="1"/>
</dbReference>
<keyword evidence="5" id="KW-1133">Transmembrane helix</keyword>
<evidence type="ECO:0000256" key="2">
    <source>
        <dbReference type="ARBA" id="ARBA00022527"/>
    </source>
</evidence>
<evidence type="ECO:0000259" key="8">
    <source>
        <dbReference type="PROSITE" id="PS50011"/>
    </source>
</evidence>
<evidence type="ECO:0000256" key="5">
    <source>
        <dbReference type="ARBA" id="ARBA00022989"/>
    </source>
</evidence>
<keyword evidence="2" id="KW-0723">Serine/threonine-protein kinase</keyword>
<evidence type="ECO:0000256" key="3">
    <source>
        <dbReference type="ARBA" id="ARBA00022692"/>
    </source>
</evidence>
<dbReference type="GO" id="GO:0016020">
    <property type="term" value="C:membrane"/>
    <property type="evidence" value="ECO:0007669"/>
    <property type="project" value="UniProtKB-SubCell"/>
</dbReference>
<keyword evidence="6" id="KW-0472">Membrane</keyword>
<gene>
    <name evidence="9" type="ORF">VFH_V078400</name>
</gene>
<keyword evidence="2" id="KW-0808">Transferase</keyword>
<evidence type="ECO:0000256" key="1">
    <source>
        <dbReference type="ARBA" id="ARBA00004479"/>
    </source>
</evidence>
<dbReference type="Proteomes" id="UP001157006">
    <property type="component" value="Chromosome 5"/>
</dbReference>
<dbReference type="SUPFAM" id="SSF56112">
    <property type="entry name" value="Protein kinase-like (PK-like)"/>
    <property type="match status" value="1"/>
</dbReference>
<dbReference type="GO" id="GO:0004674">
    <property type="term" value="F:protein serine/threonine kinase activity"/>
    <property type="evidence" value="ECO:0007669"/>
    <property type="project" value="UniProtKB-KW"/>
</dbReference>
<comment type="subcellular location">
    <subcellularLocation>
        <location evidence="1">Membrane</location>
        <topology evidence="1">Single-pass type I membrane protein</topology>
    </subcellularLocation>
</comment>
<organism evidence="9 10">
    <name type="scientific">Vicia faba</name>
    <name type="common">Broad bean</name>
    <name type="synonym">Faba vulgaris</name>
    <dbReference type="NCBI Taxonomy" id="3906"/>
    <lineage>
        <taxon>Eukaryota</taxon>
        <taxon>Viridiplantae</taxon>
        <taxon>Streptophyta</taxon>
        <taxon>Embryophyta</taxon>
        <taxon>Tracheophyta</taxon>
        <taxon>Spermatophyta</taxon>
        <taxon>Magnoliopsida</taxon>
        <taxon>eudicotyledons</taxon>
        <taxon>Gunneridae</taxon>
        <taxon>Pentapetalae</taxon>
        <taxon>rosids</taxon>
        <taxon>fabids</taxon>
        <taxon>Fabales</taxon>
        <taxon>Fabaceae</taxon>
        <taxon>Papilionoideae</taxon>
        <taxon>50 kb inversion clade</taxon>
        <taxon>NPAAA clade</taxon>
        <taxon>Hologalegina</taxon>
        <taxon>IRL clade</taxon>
        <taxon>Fabeae</taxon>
        <taxon>Vicia</taxon>
    </lineage>
</organism>
<keyword evidence="2" id="KW-0418">Kinase</keyword>
<evidence type="ECO:0000256" key="7">
    <source>
        <dbReference type="ARBA" id="ARBA00023180"/>
    </source>
</evidence>
<keyword evidence="7" id="KW-0325">Glycoprotein</keyword>
<dbReference type="Gene3D" id="1.10.510.10">
    <property type="entry name" value="Transferase(Phosphotransferase) domain 1"/>
    <property type="match status" value="1"/>
</dbReference>
<dbReference type="InterPro" id="IPR000719">
    <property type="entry name" value="Prot_kinase_dom"/>
</dbReference>
<dbReference type="InterPro" id="IPR001245">
    <property type="entry name" value="Ser-Thr/Tyr_kinase_cat_dom"/>
</dbReference>
<dbReference type="EMBL" id="OX451740">
    <property type="protein sequence ID" value="CAI8613394.1"/>
    <property type="molecule type" value="Genomic_DNA"/>
</dbReference>
<dbReference type="InterPro" id="IPR011009">
    <property type="entry name" value="Kinase-like_dom_sf"/>
</dbReference>
<dbReference type="AlphaFoldDB" id="A0AAV1ASH2"/>
<feature type="domain" description="Protein kinase" evidence="8">
    <location>
        <begin position="1"/>
        <end position="114"/>
    </location>
</feature>
<sequence>MGYIAPEVFSRSYDGVSHKSDVYSYGMLIQEMIGRRKNYDTAGSCTSEMYFLDWIYKNLEQDNSNVTCLANADEENDMVRMITMVSLWCIQTNPSDRPSMSKVIEMLQRSQPSIPFPLKPYLYSSELPSLQQSYVSFVR</sequence>
<keyword evidence="10" id="KW-1185">Reference proteome</keyword>
<evidence type="ECO:0000256" key="4">
    <source>
        <dbReference type="ARBA" id="ARBA00022729"/>
    </source>
</evidence>
<proteinExistence type="predicted"/>
<dbReference type="GO" id="GO:0005524">
    <property type="term" value="F:ATP binding"/>
    <property type="evidence" value="ECO:0007669"/>
    <property type="project" value="InterPro"/>
</dbReference>
<protein>
    <recommendedName>
        <fullName evidence="8">Protein kinase domain-containing protein</fullName>
    </recommendedName>
</protein>
<dbReference type="Pfam" id="PF07714">
    <property type="entry name" value="PK_Tyr_Ser-Thr"/>
    <property type="match status" value="1"/>
</dbReference>
<reference evidence="9 10" key="1">
    <citation type="submission" date="2023-01" db="EMBL/GenBank/DDBJ databases">
        <authorList>
            <person name="Kreplak J."/>
        </authorList>
    </citation>
    <scope>NUCLEOTIDE SEQUENCE [LARGE SCALE GENOMIC DNA]</scope>
</reference>
<evidence type="ECO:0000313" key="9">
    <source>
        <dbReference type="EMBL" id="CAI8613394.1"/>
    </source>
</evidence>
<accession>A0AAV1ASH2</accession>
<evidence type="ECO:0000256" key="6">
    <source>
        <dbReference type="ARBA" id="ARBA00023136"/>
    </source>
</evidence>
<keyword evidence="4" id="KW-0732">Signal</keyword>
<name>A0AAV1ASH2_VICFA</name>
<dbReference type="InterPro" id="IPR045874">
    <property type="entry name" value="LRK10/LRL21-25-like"/>
</dbReference>
<evidence type="ECO:0000313" key="10">
    <source>
        <dbReference type="Proteomes" id="UP001157006"/>
    </source>
</evidence>